<proteinExistence type="predicted"/>
<protein>
    <submittedName>
        <fullName evidence="1">Uncharacterized protein</fullName>
    </submittedName>
</protein>
<dbReference type="Proteomes" id="UP001431209">
    <property type="component" value="Unassembled WGS sequence"/>
</dbReference>
<reference evidence="1 2" key="1">
    <citation type="submission" date="2024-03" db="EMBL/GenBank/DDBJ databases">
        <title>The Acrasis kona genome and developmental transcriptomes reveal deep origins of eukaryotic multicellular pathways.</title>
        <authorList>
            <person name="Sheikh S."/>
            <person name="Fu C.-J."/>
            <person name="Brown M.W."/>
            <person name="Baldauf S.L."/>
        </authorList>
    </citation>
    <scope>NUCLEOTIDE SEQUENCE [LARGE SCALE GENOMIC DNA]</scope>
    <source>
        <strain evidence="1 2">ATCC MYA-3509</strain>
    </source>
</reference>
<gene>
    <name evidence="1" type="ORF">AKO1_005624</name>
</gene>
<comment type="caution">
    <text evidence="1">The sequence shown here is derived from an EMBL/GenBank/DDBJ whole genome shotgun (WGS) entry which is preliminary data.</text>
</comment>
<name>A0AAW2YIL5_9EUKA</name>
<organism evidence="1 2">
    <name type="scientific">Acrasis kona</name>
    <dbReference type="NCBI Taxonomy" id="1008807"/>
    <lineage>
        <taxon>Eukaryota</taxon>
        <taxon>Discoba</taxon>
        <taxon>Heterolobosea</taxon>
        <taxon>Tetramitia</taxon>
        <taxon>Eutetramitia</taxon>
        <taxon>Acrasidae</taxon>
        <taxon>Acrasis</taxon>
    </lineage>
</organism>
<evidence type="ECO:0000313" key="2">
    <source>
        <dbReference type="Proteomes" id="UP001431209"/>
    </source>
</evidence>
<sequence>MSTSPSQLTSLINDDKVKKEDHVVKRVFIIEYNTGVVMFDHIFPKAWTTKEDVDVGGWLLSCYLFCQTMGGGGIKKFVLQPPRPAAIESPFSVNVTRQLDLSFDLPTDVNSNVMTLRNSSHIDMSENIMTTRINGATRRVNNLSKSGLYEMINKKETSFSMGDRNTYIVFGKVNENCSLTCVLFEADEEWLERIQSFADQVNAEFEKQYSDIILVNLKKHFEVIKSEVEVDQTLMDEVRDSFKGFSTSFKQLKDRLLLPHQLPSPSSPSKRTAIQSVAFE</sequence>
<dbReference type="EMBL" id="JAOPGA020000108">
    <property type="protein sequence ID" value="KAL0476828.1"/>
    <property type="molecule type" value="Genomic_DNA"/>
</dbReference>
<evidence type="ECO:0000313" key="1">
    <source>
        <dbReference type="EMBL" id="KAL0476828.1"/>
    </source>
</evidence>
<accession>A0AAW2YIL5</accession>
<dbReference type="AlphaFoldDB" id="A0AAW2YIL5"/>
<keyword evidence="2" id="KW-1185">Reference proteome</keyword>